<dbReference type="PANTHER" id="PTHR43230:SF3">
    <property type="entry name" value="ABC-TYPE DIPEPTIDE_OLIGOPEPTIDE TRANSPORT SYSTEM, ATPASE COMPONENT"/>
    <property type="match status" value="1"/>
</dbReference>
<dbReference type="InterPro" id="IPR027417">
    <property type="entry name" value="P-loop_NTPase"/>
</dbReference>
<proteinExistence type="predicted"/>
<gene>
    <name evidence="5" type="ORF">GCM10009839_90100</name>
</gene>
<dbReference type="Gene3D" id="3.40.50.300">
    <property type="entry name" value="P-loop containing nucleotide triphosphate hydrolases"/>
    <property type="match status" value="1"/>
</dbReference>
<reference evidence="5 6" key="1">
    <citation type="journal article" date="2019" name="Int. J. Syst. Evol. Microbiol.">
        <title>The Global Catalogue of Microorganisms (GCM) 10K type strain sequencing project: providing services to taxonomists for standard genome sequencing and annotation.</title>
        <authorList>
            <consortium name="The Broad Institute Genomics Platform"/>
            <consortium name="The Broad Institute Genome Sequencing Center for Infectious Disease"/>
            <person name="Wu L."/>
            <person name="Ma J."/>
        </authorList>
    </citation>
    <scope>NUCLEOTIDE SEQUENCE [LARGE SCALE GENOMIC DNA]</scope>
    <source>
        <strain evidence="5 6">JCM 16014</strain>
    </source>
</reference>
<keyword evidence="3 5" id="KW-0067">ATP-binding</keyword>
<dbReference type="PROSITE" id="PS50893">
    <property type="entry name" value="ABC_TRANSPORTER_2"/>
    <property type="match status" value="1"/>
</dbReference>
<keyword evidence="6" id="KW-1185">Reference proteome</keyword>
<dbReference type="PROSITE" id="PS00211">
    <property type="entry name" value="ABC_TRANSPORTER_1"/>
    <property type="match status" value="1"/>
</dbReference>
<comment type="caution">
    <text evidence="5">The sequence shown here is derived from an EMBL/GenBank/DDBJ whole genome shotgun (WGS) entry which is preliminary data.</text>
</comment>
<evidence type="ECO:0000256" key="3">
    <source>
        <dbReference type="ARBA" id="ARBA00022840"/>
    </source>
</evidence>
<accession>A0ABN2VK95</accession>
<dbReference type="InterPro" id="IPR003439">
    <property type="entry name" value="ABC_transporter-like_ATP-bd"/>
</dbReference>
<keyword evidence="1" id="KW-0813">Transport</keyword>
<organism evidence="5 6">
    <name type="scientific">Catenulispora yoronensis</name>
    <dbReference type="NCBI Taxonomy" id="450799"/>
    <lineage>
        <taxon>Bacteria</taxon>
        <taxon>Bacillati</taxon>
        <taxon>Actinomycetota</taxon>
        <taxon>Actinomycetes</taxon>
        <taxon>Catenulisporales</taxon>
        <taxon>Catenulisporaceae</taxon>
        <taxon>Catenulispora</taxon>
    </lineage>
</organism>
<evidence type="ECO:0000259" key="4">
    <source>
        <dbReference type="PROSITE" id="PS50893"/>
    </source>
</evidence>
<dbReference type="PANTHER" id="PTHR43230">
    <property type="entry name" value="ABC-TYPE DIPEPTIDE/OLIGOPEPTIDE TRANSPORT SYSTEM, ATPASE COMPONENT"/>
    <property type="match status" value="1"/>
</dbReference>
<dbReference type="InterPro" id="IPR013563">
    <property type="entry name" value="Oligopep_ABC_C"/>
</dbReference>
<sequence length="345" mass="37069">MIQARGITRTYQTNGAFTGPRTVHALRGVDFTLPAGGAVSFIGESGCGKTTLGKILTGLETFDGGELVVGGVELSRLKPRQRAKYFRRIQLIHQDPYSALNPTRTVEATLGDPLRMRAKETGGDPGAWRERASELLTLVGLEPAAVLPKYPHQLSGGQRQRVVIARALTVDPEVLIADEAVSMIDVSMRLGILGLLRDLRARLGISLVFITHDVATARYVGEGGELHVIYRGEVVERGLTDDVILTPVHPYTQCLLSAVPIMRGLEEPGPDRTAPTRALDERTATPGCLFEPRCPFANEDCSTTHPTLVPLGAASDTPAAAEHLHACLHLEARRVVGVEAEAASA</sequence>
<evidence type="ECO:0000256" key="1">
    <source>
        <dbReference type="ARBA" id="ARBA00022448"/>
    </source>
</evidence>
<dbReference type="Pfam" id="PF00005">
    <property type="entry name" value="ABC_tran"/>
    <property type="match status" value="1"/>
</dbReference>
<dbReference type="InterPro" id="IPR003593">
    <property type="entry name" value="AAA+_ATPase"/>
</dbReference>
<dbReference type="NCBIfam" id="TIGR01727">
    <property type="entry name" value="oligo_HPY"/>
    <property type="match status" value="1"/>
</dbReference>
<feature type="domain" description="ABC transporter" evidence="4">
    <location>
        <begin position="2"/>
        <end position="256"/>
    </location>
</feature>
<dbReference type="RefSeq" id="WP_344671914.1">
    <property type="nucleotide sequence ID" value="NZ_BAAAQN010000097.1"/>
</dbReference>
<dbReference type="EMBL" id="BAAAQN010000097">
    <property type="protein sequence ID" value="GAA2064572.1"/>
    <property type="molecule type" value="Genomic_DNA"/>
</dbReference>
<dbReference type="Proteomes" id="UP001500751">
    <property type="component" value="Unassembled WGS sequence"/>
</dbReference>
<evidence type="ECO:0000256" key="2">
    <source>
        <dbReference type="ARBA" id="ARBA00022741"/>
    </source>
</evidence>
<dbReference type="GO" id="GO:0005524">
    <property type="term" value="F:ATP binding"/>
    <property type="evidence" value="ECO:0007669"/>
    <property type="project" value="UniProtKB-KW"/>
</dbReference>
<protein>
    <submittedName>
        <fullName evidence="5">ABC transporter ATP-binding protein</fullName>
    </submittedName>
</protein>
<keyword evidence="2" id="KW-0547">Nucleotide-binding</keyword>
<dbReference type="SMART" id="SM00382">
    <property type="entry name" value="AAA"/>
    <property type="match status" value="1"/>
</dbReference>
<dbReference type="InterPro" id="IPR017871">
    <property type="entry name" value="ABC_transporter-like_CS"/>
</dbReference>
<evidence type="ECO:0000313" key="5">
    <source>
        <dbReference type="EMBL" id="GAA2064572.1"/>
    </source>
</evidence>
<name>A0ABN2VK95_9ACTN</name>
<dbReference type="CDD" id="cd03257">
    <property type="entry name" value="ABC_NikE_OppD_transporters"/>
    <property type="match status" value="1"/>
</dbReference>
<evidence type="ECO:0000313" key="6">
    <source>
        <dbReference type="Proteomes" id="UP001500751"/>
    </source>
</evidence>
<dbReference type="SUPFAM" id="SSF52540">
    <property type="entry name" value="P-loop containing nucleoside triphosphate hydrolases"/>
    <property type="match status" value="1"/>
</dbReference>
<dbReference type="Pfam" id="PF08352">
    <property type="entry name" value="oligo_HPY"/>
    <property type="match status" value="1"/>
</dbReference>